<protein>
    <submittedName>
        <fullName evidence="1">Tail protein</fullName>
    </submittedName>
</protein>
<dbReference type="Gene3D" id="2.40.30.200">
    <property type="match status" value="1"/>
</dbReference>
<reference evidence="1" key="1">
    <citation type="journal article" date="2021" name="Proc. Natl. Acad. Sci. U.S.A.">
        <title>A Catalog of Tens of Thousands of Viruses from Human Metagenomes Reveals Hidden Associations with Chronic Diseases.</title>
        <authorList>
            <person name="Tisza M.J."/>
            <person name="Buck C.B."/>
        </authorList>
    </citation>
    <scope>NUCLEOTIDE SEQUENCE</scope>
    <source>
        <strain evidence="1">CtPL34</strain>
    </source>
</reference>
<organism evidence="1">
    <name type="scientific">Siphoviridae sp. ctPL34</name>
    <dbReference type="NCBI Taxonomy" id="2826322"/>
    <lineage>
        <taxon>Viruses</taxon>
        <taxon>Duplodnaviria</taxon>
        <taxon>Heunggongvirae</taxon>
        <taxon>Uroviricota</taxon>
        <taxon>Caudoviricetes</taxon>
    </lineage>
</organism>
<evidence type="ECO:0000313" key="1">
    <source>
        <dbReference type="EMBL" id="DAD74487.1"/>
    </source>
</evidence>
<dbReference type="EMBL" id="BK014761">
    <property type="protein sequence ID" value="DAD74487.1"/>
    <property type="molecule type" value="Genomic_DNA"/>
</dbReference>
<proteinExistence type="predicted"/>
<name>A0A8S5LXA4_9CAUD</name>
<accession>A0A8S5LXA4</accession>
<sequence length="307" mass="34962">MIRTIVLTNPGGETLELDLFEPWNTGIAVKNVDGLGPGKADINTTDLALTDSALFNGSRVQKRTISLTLVPMETLTQDVEQSRQKIYRFCQIKQPVRITVYADHRQVYTDGYVESSEPDIWSNLESHKISILCPYGYWYDNREDASDLINFDVEEPSFEFSWEDPLPDSPTLEFSHTLSDKTAVVNYEGDVEAGFLLRIKILKANPLPITLTEMVWQQTMKLTGKWTPSATAYQPSVGDTIEVDTRVGRKGIYLEKPNGTRYKGMYFLDFNSDWLLMHPGRNEFHYAMSDKTAVDIRFTTDITYQGV</sequence>